<feature type="compositionally biased region" description="Basic and acidic residues" evidence="1">
    <location>
        <begin position="29"/>
        <end position="39"/>
    </location>
</feature>
<organism evidence="2 3">
    <name type="scientific">Rhamnusium bicolor</name>
    <dbReference type="NCBI Taxonomy" id="1586634"/>
    <lineage>
        <taxon>Eukaryota</taxon>
        <taxon>Metazoa</taxon>
        <taxon>Ecdysozoa</taxon>
        <taxon>Arthropoda</taxon>
        <taxon>Hexapoda</taxon>
        <taxon>Insecta</taxon>
        <taxon>Pterygota</taxon>
        <taxon>Neoptera</taxon>
        <taxon>Endopterygota</taxon>
        <taxon>Coleoptera</taxon>
        <taxon>Polyphaga</taxon>
        <taxon>Cucujiformia</taxon>
        <taxon>Chrysomeloidea</taxon>
        <taxon>Cerambycidae</taxon>
        <taxon>Lepturinae</taxon>
        <taxon>Rhagiini</taxon>
        <taxon>Rhamnusium</taxon>
    </lineage>
</organism>
<sequence>MATATASKENSDVESLPDPFSTDEDSDYEPNKEKSERKKITDYFNVRGLKQKQSAEECSDM</sequence>
<evidence type="ECO:0000256" key="1">
    <source>
        <dbReference type="SAM" id="MobiDB-lite"/>
    </source>
</evidence>
<reference evidence="2" key="1">
    <citation type="journal article" date="2023" name="Insect Mol. Biol.">
        <title>Genome sequencing provides insights into the evolution of gene families encoding plant cell wall-degrading enzymes in longhorned beetles.</title>
        <authorList>
            <person name="Shin N.R."/>
            <person name="Okamura Y."/>
            <person name="Kirsch R."/>
            <person name="Pauchet Y."/>
        </authorList>
    </citation>
    <scope>NUCLEOTIDE SEQUENCE</scope>
    <source>
        <strain evidence="2">RBIC_L_NR</strain>
    </source>
</reference>
<dbReference type="AlphaFoldDB" id="A0AAV8X3D6"/>
<accession>A0AAV8X3D6</accession>
<evidence type="ECO:0000313" key="3">
    <source>
        <dbReference type="Proteomes" id="UP001162156"/>
    </source>
</evidence>
<dbReference type="Proteomes" id="UP001162156">
    <property type="component" value="Unassembled WGS sequence"/>
</dbReference>
<gene>
    <name evidence="2" type="ORF">NQ314_014102</name>
</gene>
<proteinExistence type="predicted"/>
<name>A0AAV8X3D6_9CUCU</name>
<dbReference type="EMBL" id="JANEYF010003884">
    <property type="protein sequence ID" value="KAJ8933274.1"/>
    <property type="molecule type" value="Genomic_DNA"/>
</dbReference>
<protein>
    <submittedName>
        <fullName evidence="2">Uncharacterized protein</fullName>
    </submittedName>
</protein>
<keyword evidence="3" id="KW-1185">Reference proteome</keyword>
<comment type="caution">
    <text evidence="2">The sequence shown here is derived from an EMBL/GenBank/DDBJ whole genome shotgun (WGS) entry which is preliminary data.</text>
</comment>
<evidence type="ECO:0000313" key="2">
    <source>
        <dbReference type="EMBL" id="KAJ8933274.1"/>
    </source>
</evidence>
<feature type="region of interest" description="Disordered" evidence="1">
    <location>
        <begin position="1"/>
        <end position="39"/>
    </location>
</feature>